<comment type="caution">
    <text evidence="3">The sequence shown here is derived from an EMBL/GenBank/DDBJ whole genome shotgun (WGS) entry which is preliminary data.</text>
</comment>
<accession>A0ABS5ZUB7</accession>
<protein>
    <recommendedName>
        <fullName evidence="2">Chemoreceptor zinc-binding domain-containing protein</fullName>
    </recommendedName>
</protein>
<dbReference type="Pfam" id="PF13682">
    <property type="entry name" value="CZB"/>
    <property type="match status" value="1"/>
</dbReference>
<evidence type="ECO:0000259" key="2">
    <source>
        <dbReference type="Pfam" id="PF13682"/>
    </source>
</evidence>
<dbReference type="EMBL" id="JAAOMP010000010">
    <property type="protein sequence ID" value="MBU2758660.1"/>
    <property type="molecule type" value="Genomic_DNA"/>
</dbReference>
<feature type="domain" description="Chemoreceptor zinc-binding" evidence="2">
    <location>
        <begin position="47"/>
        <end position="114"/>
    </location>
</feature>
<dbReference type="Proteomes" id="UP000755654">
    <property type="component" value="Unassembled WGS sequence"/>
</dbReference>
<evidence type="ECO:0000313" key="4">
    <source>
        <dbReference type="Proteomes" id="UP000755654"/>
    </source>
</evidence>
<name>A0ABS5ZUB7_9PROT</name>
<proteinExistence type="predicted"/>
<evidence type="ECO:0000256" key="1">
    <source>
        <dbReference type="SAM" id="MobiDB-lite"/>
    </source>
</evidence>
<gene>
    <name evidence="3" type="ORF">HAP95_00260</name>
</gene>
<keyword evidence="4" id="KW-1185">Reference proteome</keyword>
<dbReference type="Gene3D" id="1.20.120.30">
    <property type="entry name" value="Aspartate receptor, ligand-binding domain"/>
    <property type="match status" value="1"/>
</dbReference>
<feature type="region of interest" description="Disordered" evidence="1">
    <location>
        <begin position="164"/>
        <end position="189"/>
    </location>
</feature>
<reference evidence="3 4" key="1">
    <citation type="journal article" date="2021" name="ISME J.">
        <title>Genomic evolution of the class Acidithiobacillia: deep-branching Proteobacteria living in extreme acidic conditions.</title>
        <authorList>
            <person name="Moya-Beltran A."/>
            <person name="Beard S."/>
            <person name="Rojas-Villalobos C."/>
            <person name="Issotta F."/>
            <person name="Gallardo Y."/>
            <person name="Ulloa R."/>
            <person name="Giaveno A."/>
            <person name="Degli Esposti M."/>
            <person name="Johnson D.B."/>
            <person name="Quatrini R."/>
        </authorList>
    </citation>
    <scope>NUCLEOTIDE SEQUENCE [LARGE SCALE GENOMIC DNA]</scope>
    <source>
        <strain evidence="3 4">RW2</strain>
    </source>
</reference>
<sequence length="189" mass="20928">MKNFTVFFHQIMGQMDGLRAEIDASINTYAQGDIPQEVLLTLTKADHVRWVGRVLEAIAGKDLKLKPEELTDHHACRLGKWMDGPGQEQFGDLPEFVALAQIHPEVHVTGKAIIADLRAGNDQAVPTGVERLQQLSTLVQEKLDTLRERVLSAKAAQVDAVMADENSKNDGMPVQNSPKIARSVKKERN</sequence>
<organism evidence="3 4">
    <name type="scientific">Acidithiobacillus sulfurivorans</name>
    <dbReference type="NCBI Taxonomy" id="1958756"/>
    <lineage>
        <taxon>Bacteria</taxon>
        <taxon>Pseudomonadati</taxon>
        <taxon>Pseudomonadota</taxon>
        <taxon>Acidithiobacillia</taxon>
        <taxon>Acidithiobacillales</taxon>
        <taxon>Acidithiobacillaceae</taxon>
        <taxon>Acidithiobacillus</taxon>
    </lineage>
</organism>
<dbReference type="InterPro" id="IPR025991">
    <property type="entry name" value="Chemoreceptor_zinc-bind_dom"/>
</dbReference>
<evidence type="ECO:0000313" key="3">
    <source>
        <dbReference type="EMBL" id="MBU2758660.1"/>
    </source>
</evidence>